<keyword evidence="6" id="KW-0393">Immunoglobulin domain</keyword>
<name>A0A7L3LYE6_9CHAR</name>
<dbReference type="Pfam" id="PF07686">
    <property type="entry name" value="V-set"/>
    <property type="match status" value="1"/>
</dbReference>
<dbReference type="InterPro" id="IPR036179">
    <property type="entry name" value="Ig-like_dom_sf"/>
</dbReference>
<evidence type="ECO:0000256" key="4">
    <source>
        <dbReference type="ARBA" id="ARBA00023136"/>
    </source>
</evidence>
<dbReference type="AlphaFoldDB" id="A0A7L3LYE6"/>
<keyword evidence="9" id="KW-1185">Reference proteome</keyword>
<dbReference type="SUPFAM" id="SSF48726">
    <property type="entry name" value="Immunoglobulin"/>
    <property type="match status" value="1"/>
</dbReference>
<proteinExistence type="predicted"/>
<dbReference type="InterPro" id="IPR051117">
    <property type="entry name" value="TRG_var/const_region"/>
</dbReference>
<accession>A0A7L3LYE6</accession>
<comment type="caution">
    <text evidence="8">The sequence shown here is derived from an EMBL/GenBank/DDBJ whole genome shotgun (WGS) entry which is preliminary data.</text>
</comment>
<dbReference type="InterPro" id="IPR007110">
    <property type="entry name" value="Ig-like_dom"/>
</dbReference>
<dbReference type="PANTHER" id="PTHR19256:SF65">
    <property type="entry name" value="T CELL RECEPTOR GAMMA CONSTANT 1-RELATED"/>
    <property type="match status" value="1"/>
</dbReference>
<feature type="non-terminal residue" evidence="8">
    <location>
        <position position="1"/>
    </location>
</feature>
<dbReference type="GO" id="GO:0016020">
    <property type="term" value="C:membrane"/>
    <property type="evidence" value="ECO:0007669"/>
    <property type="project" value="UniProtKB-SubCell"/>
</dbReference>
<dbReference type="InterPro" id="IPR013783">
    <property type="entry name" value="Ig-like_fold"/>
</dbReference>
<feature type="non-terminal residue" evidence="8">
    <location>
        <position position="104"/>
    </location>
</feature>
<dbReference type="EMBL" id="VZTY01030827">
    <property type="protein sequence ID" value="NXU57998.1"/>
    <property type="molecule type" value="Genomic_DNA"/>
</dbReference>
<comment type="subcellular location">
    <subcellularLocation>
        <location evidence="1">Membrane</location>
    </subcellularLocation>
</comment>
<evidence type="ECO:0000256" key="6">
    <source>
        <dbReference type="ARBA" id="ARBA00023319"/>
    </source>
</evidence>
<evidence type="ECO:0000256" key="5">
    <source>
        <dbReference type="ARBA" id="ARBA00023170"/>
    </source>
</evidence>
<evidence type="ECO:0000256" key="1">
    <source>
        <dbReference type="ARBA" id="ARBA00004370"/>
    </source>
</evidence>
<evidence type="ECO:0000256" key="3">
    <source>
        <dbReference type="ARBA" id="ARBA00022989"/>
    </source>
</evidence>
<dbReference type="Proteomes" id="UP000582182">
    <property type="component" value="Unassembled WGS sequence"/>
</dbReference>
<keyword evidence="3" id="KW-1133">Transmembrane helix</keyword>
<dbReference type="PANTHER" id="PTHR19256">
    <property type="entry name" value="T-CELL RECEPTOR GAMMA CHAIN"/>
    <property type="match status" value="1"/>
</dbReference>
<evidence type="ECO:0000313" key="8">
    <source>
        <dbReference type="EMBL" id="NXU57998.1"/>
    </source>
</evidence>
<keyword evidence="5" id="KW-0675">Receptor</keyword>
<evidence type="ECO:0000313" key="9">
    <source>
        <dbReference type="Proteomes" id="UP000582182"/>
    </source>
</evidence>
<gene>
    <name evidence="8" type="primary">Kv02</name>
    <name evidence="8" type="ORF">TURVEL_R13755</name>
</gene>
<evidence type="ECO:0000256" key="2">
    <source>
        <dbReference type="ARBA" id="ARBA00022692"/>
    </source>
</evidence>
<dbReference type="Gene3D" id="2.60.40.10">
    <property type="entry name" value="Immunoglobulins"/>
    <property type="match status" value="1"/>
</dbReference>
<dbReference type="PROSITE" id="PS50835">
    <property type="entry name" value="IG_LIKE"/>
    <property type="match status" value="1"/>
</dbReference>
<sequence>GQAQVLLKQNQASVTTGITKTAVINCVGEGISNFKNAIIHWYRQRPSEGPQRILFISSGKASYDNESHKDKYRCWKEGTNICKFSVNDIHSSDEGTYFCAYWEY</sequence>
<reference evidence="8 9" key="1">
    <citation type="submission" date="2019-09" db="EMBL/GenBank/DDBJ databases">
        <title>Bird 10,000 Genomes (B10K) Project - Family phase.</title>
        <authorList>
            <person name="Zhang G."/>
        </authorList>
    </citation>
    <scope>NUCLEOTIDE SEQUENCE [LARGE SCALE GENOMIC DNA]</scope>
    <source>
        <strain evidence="8">B10K-DU-029-46</strain>
    </source>
</reference>
<evidence type="ECO:0000259" key="7">
    <source>
        <dbReference type="PROSITE" id="PS50835"/>
    </source>
</evidence>
<keyword evidence="2" id="KW-0812">Transmembrane</keyword>
<dbReference type="OrthoDB" id="8924181at2759"/>
<feature type="domain" description="Ig-like" evidence="7">
    <location>
        <begin position="3"/>
        <end position="104"/>
    </location>
</feature>
<protein>
    <submittedName>
        <fullName evidence="8">KV02 protein</fullName>
    </submittedName>
</protein>
<organism evidence="8 9">
    <name type="scientific">Turnix velox</name>
    <name type="common">Little buttonquail</name>
    <dbReference type="NCBI Taxonomy" id="2529409"/>
    <lineage>
        <taxon>Eukaryota</taxon>
        <taxon>Metazoa</taxon>
        <taxon>Chordata</taxon>
        <taxon>Craniata</taxon>
        <taxon>Vertebrata</taxon>
        <taxon>Euteleostomi</taxon>
        <taxon>Archelosauria</taxon>
        <taxon>Archosauria</taxon>
        <taxon>Dinosauria</taxon>
        <taxon>Saurischia</taxon>
        <taxon>Theropoda</taxon>
        <taxon>Coelurosauria</taxon>
        <taxon>Aves</taxon>
        <taxon>Neognathae</taxon>
        <taxon>Neoaves</taxon>
        <taxon>Charadriiformes</taxon>
        <taxon>Turnicidae</taxon>
        <taxon>Turnix</taxon>
    </lineage>
</organism>
<dbReference type="SMART" id="SM00406">
    <property type="entry name" value="IGv"/>
    <property type="match status" value="1"/>
</dbReference>
<dbReference type="InterPro" id="IPR013106">
    <property type="entry name" value="Ig_V-set"/>
</dbReference>
<keyword evidence="4" id="KW-0472">Membrane</keyword>